<dbReference type="RefSeq" id="WP_110985268.1">
    <property type="nucleotide sequence ID" value="NZ_CAWNWM010000003.1"/>
</dbReference>
<evidence type="ECO:0000313" key="4">
    <source>
        <dbReference type="Proteomes" id="UP000248857"/>
    </source>
</evidence>
<evidence type="ECO:0000256" key="2">
    <source>
        <dbReference type="SAM" id="SignalP"/>
    </source>
</evidence>
<feature type="compositionally biased region" description="Low complexity" evidence="1">
    <location>
        <begin position="245"/>
        <end position="254"/>
    </location>
</feature>
<proteinExistence type="predicted"/>
<reference evidence="3 4" key="1">
    <citation type="journal article" date="2018" name="Sci. Rep.">
        <title>A novel species of the marine cyanobacterium Acaryochloris with a unique pigment content and lifestyle.</title>
        <authorList>
            <person name="Partensky F."/>
            <person name="Six C."/>
            <person name="Ratin M."/>
            <person name="Garczarek L."/>
            <person name="Vaulot D."/>
            <person name="Probert I."/>
            <person name="Calteau A."/>
            <person name="Gourvil P."/>
            <person name="Marie D."/>
            <person name="Grebert T."/>
            <person name="Bouchier C."/>
            <person name="Le Panse S."/>
            <person name="Gachenot M."/>
            <person name="Rodriguez F."/>
            <person name="Garrido J.L."/>
        </authorList>
    </citation>
    <scope>NUCLEOTIDE SEQUENCE [LARGE SCALE GENOMIC DNA]</scope>
    <source>
        <strain evidence="3 4">RCC1774</strain>
    </source>
</reference>
<evidence type="ECO:0000256" key="1">
    <source>
        <dbReference type="SAM" id="MobiDB-lite"/>
    </source>
</evidence>
<dbReference type="EMBL" id="PQWO01000003">
    <property type="protein sequence ID" value="PZD74204.1"/>
    <property type="molecule type" value="Genomic_DNA"/>
</dbReference>
<feature type="compositionally biased region" description="Pro residues" evidence="1">
    <location>
        <begin position="160"/>
        <end position="180"/>
    </location>
</feature>
<name>A0A2W1JX55_9CYAN</name>
<gene>
    <name evidence="3" type="ORF">C1752_01299</name>
</gene>
<feature type="region of interest" description="Disordered" evidence="1">
    <location>
        <begin position="28"/>
        <end position="84"/>
    </location>
</feature>
<organism evidence="3 4">
    <name type="scientific">Acaryochloris thomasi RCC1774</name>
    <dbReference type="NCBI Taxonomy" id="1764569"/>
    <lineage>
        <taxon>Bacteria</taxon>
        <taxon>Bacillati</taxon>
        <taxon>Cyanobacteriota</taxon>
        <taxon>Cyanophyceae</taxon>
        <taxon>Acaryochloridales</taxon>
        <taxon>Acaryochloridaceae</taxon>
        <taxon>Acaryochloris</taxon>
        <taxon>Acaryochloris thomasi</taxon>
    </lineage>
</organism>
<dbReference type="Proteomes" id="UP000248857">
    <property type="component" value="Unassembled WGS sequence"/>
</dbReference>
<keyword evidence="2" id="KW-0732">Signal</keyword>
<sequence>MFKLSNLPLFTLLAVPLFPLSVGAQGFEPFPSPSTPSSSPPPASSAPSEPGQSPYFRSRAKNLARQAAERANGGLSQYRAESAMSGPALTAPFVENADGSLTFTFKGGPPGGAQTIETVATVVSSGAVNLDYNGPIRGSNVAAPPSAPSSNPSPGWTPAAPAPAPQPTAAPPVPQRPAPAPLQTLPSLPVAPAPSAPSAPRDDLPKLSPQSSRPQPVTIRPFEQELPTPSAPTTVASVPRPQSPQPQATTAVAPSAAADTALNADLFLARAKNLARQAAIQTNGGLGQYRPDPRMFGPASQAPHVKNTNGSITFKFRGGSPGAEAQLLESEITVAQDNKLTIDYNGPIRQ</sequence>
<feature type="chain" id="PRO_5015959204" evidence="2">
    <location>
        <begin position="25"/>
        <end position="350"/>
    </location>
</feature>
<feature type="compositionally biased region" description="Low complexity" evidence="1">
    <location>
        <begin position="45"/>
        <end position="54"/>
    </location>
</feature>
<dbReference type="AlphaFoldDB" id="A0A2W1JX55"/>
<protein>
    <submittedName>
        <fullName evidence="3">Uncharacterized protein</fullName>
    </submittedName>
</protein>
<feature type="region of interest" description="Disordered" evidence="1">
    <location>
        <begin position="129"/>
        <end position="254"/>
    </location>
</feature>
<accession>A0A2W1JX55</accession>
<evidence type="ECO:0000313" key="3">
    <source>
        <dbReference type="EMBL" id="PZD74204.1"/>
    </source>
</evidence>
<feature type="compositionally biased region" description="Pro residues" evidence="1">
    <location>
        <begin position="30"/>
        <end position="44"/>
    </location>
</feature>
<keyword evidence="4" id="KW-1185">Reference proteome</keyword>
<feature type="compositionally biased region" description="Low complexity" evidence="1">
    <location>
        <begin position="139"/>
        <end position="159"/>
    </location>
</feature>
<feature type="signal peptide" evidence="2">
    <location>
        <begin position="1"/>
        <end position="24"/>
    </location>
</feature>
<comment type="caution">
    <text evidence="3">The sequence shown here is derived from an EMBL/GenBank/DDBJ whole genome shotgun (WGS) entry which is preliminary data.</text>
</comment>
<dbReference type="OrthoDB" id="514307at2"/>